<name>A0A4R3LV78_9BURK</name>
<dbReference type="InterPro" id="IPR007893">
    <property type="entry name" value="Spore_coat_U/FanG"/>
</dbReference>
<dbReference type="Pfam" id="PF05229">
    <property type="entry name" value="SCPU"/>
    <property type="match status" value="1"/>
</dbReference>
<evidence type="ECO:0000313" key="4">
    <source>
        <dbReference type="Proteomes" id="UP000295525"/>
    </source>
</evidence>
<feature type="domain" description="Spore coat protein U/FanG" evidence="2">
    <location>
        <begin position="30"/>
        <end position="173"/>
    </location>
</feature>
<dbReference type="PANTHER" id="PTHR37089:SF4">
    <property type="entry name" value="EXPORTED PROTEIN"/>
    <property type="match status" value="1"/>
</dbReference>
<evidence type="ECO:0000313" key="3">
    <source>
        <dbReference type="EMBL" id="TCT04461.1"/>
    </source>
</evidence>
<keyword evidence="3" id="KW-0946">Virion</keyword>
<sequence length="176" mass="17660">MNHSLSALVALVAGLTFSVVASAATPVTGGTFNVKIAITAECSMGTGTNTAMDFGSAGSTSATTPTETTAASFQVKCTNLTPYTIGLQPGNANLLGAGQMAGAINTGTKIGYQLYQDAGHATIWGNTPGVGGNLLSATGTGSLQTYSAYGKLLASISSLNLPVDNYSDTVAITVYY</sequence>
<reference evidence="3 4" key="1">
    <citation type="submission" date="2019-03" db="EMBL/GenBank/DDBJ databases">
        <title>Genomic Encyclopedia of Type Strains, Phase IV (KMG-IV): sequencing the most valuable type-strain genomes for metagenomic binning, comparative biology and taxonomic classification.</title>
        <authorList>
            <person name="Goeker M."/>
        </authorList>
    </citation>
    <scope>NUCLEOTIDE SEQUENCE [LARGE SCALE GENOMIC DNA]</scope>
    <source>
        <strain evidence="3 4">DSM 24591</strain>
    </source>
</reference>
<dbReference type="PANTHER" id="PTHR37089">
    <property type="entry name" value="PROTEIN U-RELATED"/>
    <property type="match status" value="1"/>
</dbReference>
<feature type="chain" id="PRO_5020763703" evidence="1">
    <location>
        <begin position="24"/>
        <end position="176"/>
    </location>
</feature>
<dbReference type="AlphaFoldDB" id="A0A4R3LV78"/>
<comment type="caution">
    <text evidence="3">The sequence shown here is derived from an EMBL/GenBank/DDBJ whole genome shotgun (WGS) entry which is preliminary data.</text>
</comment>
<evidence type="ECO:0000259" key="2">
    <source>
        <dbReference type="Pfam" id="PF05229"/>
    </source>
</evidence>
<organism evidence="3 4">
    <name type="scientific">Paralcaligenes ureilyticus</name>
    <dbReference type="NCBI Taxonomy" id="627131"/>
    <lineage>
        <taxon>Bacteria</taxon>
        <taxon>Pseudomonadati</taxon>
        <taxon>Pseudomonadota</taxon>
        <taxon>Betaproteobacteria</taxon>
        <taxon>Burkholderiales</taxon>
        <taxon>Alcaligenaceae</taxon>
        <taxon>Paralcaligenes</taxon>
    </lineage>
</organism>
<proteinExistence type="predicted"/>
<dbReference type="RefSeq" id="WP_165931037.1">
    <property type="nucleotide sequence ID" value="NZ_SMAJ01000012.1"/>
</dbReference>
<keyword evidence="3" id="KW-0167">Capsid protein</keyword>
<evidence type="ECO:0000256" key="1">
    <source>
        <dbReference type="SAM" id="SignalP"/>
    </source>
</evidence>
<accession>A0A4R3LV78</accession>
<gene>
    <name evidence="3" type="ORF">EDC26_11253</name>
</gene>
<dbReference type="Proteomes" id="UP000295525">
    <property type="component" value="Unassembled WGS sequence"/>
</dbReference>
<dbReference type="InterPro" id="IPR053167">
    <property type="entry name" value="Spore_coat_component"/>
</dbReference>
<keyword evidence="4" id="KW-1185">Reference proteome</keyword>
<dbReference type="SMART" id="SM00972">
    <property type="entry name" value="SCPU"/>
    <property type="match status" value="1"/>
</dbReference>
<feature type="signal peptide" evidence="1">
    <location>
        <begin position="1"/>
        <end position="23"/>
    </location>
</feature>
<keyword evidence="1" id="KW-0732">Signal</keyword>
<dbReference type="EMBL" id="SMAJ01000012">
    <property type="protein sequence ID" value="TCT04461.1"/>
    <property type="molecule type" value="Genomic_DNA"/>
</dbReference>
<protein>
    <submittedName>
        <fullName evidence="3">Spore coat protein U-like protein</fullName>
    </submittedName>
</protein>